<dbReference type="Pfam" id="PF01594">
    <property type="entry name" value="AI-2E_transport"/>
    <property type="match status" value="1"/>
</dbReference>
<gene>
    <name evidence="9" type="ORF">HS096_01010</name>
</gene>
<evidence type="ECO:0000313" key="10">
    <source>
        <dbReference type="Proteomes" id="UP000710385"/>
    </source>
</evidence>
<evidence type="ECO:0000256" key="2">
    <source>
        <dbReference type="ARBA" id="ARBA00009773"/>
    </source>
</evidence>
<keyword evidence="3" id="KW-0813">Transport</keyword>
<dbReference type="PANTHER" id="PTHR21716">
    <property type="entry name" value="TRANSMEMBRANE PROTEIN"/>
    <property type="match status" value="1"/>
</dbReference>
<dbReference type="GO" id="GO:0055085">
    <property type="term" value="P:transmembrane transport"/>
    <property type="evidence" value="ECO:0007669"/>
    <property type="project" value="TreeGrafter"/>
</dbReference>
<dbReference type="InterPro" id="IPR002549">
    <property type="entry name" value="AI-2E-like"/>
</dbReference>
<protein>
    <submittedName>
        <fullName evidence="9">AI-2E family transporter</fullName>
    </submittedName>
</protein>
<dbReference type="EMBL" id="JABTTY010000001">
    <property type="protein sequence ID" value="MBE7524964.1"/>
    <property type="molecule type" value="Genomic_DNA"/>
</dbReference>
<evidence type="ECO:0000256" key="6">
    <source>
        <dbReference type="ARBA" id="ARBA00022989"/>
    </source>
</evidence>
<keyword evidence="4" id="KW-1003">Cell membrane</keyword>
<comment type="subcellular location">
    <subcellularLocation>
        <location evidence="1">Cell membrane</location>
        <topology evidence="1">Multi-pass membrane protein</topology>
    </subcellularLocation>
</comment>
<evidence type="ECO:0000313" key="9">
    <source>
        <dbReference type="EMBL" id="MBE7524964.1"/>
    </source>
</evidence>
<feature type="transmembrane region" description="Helical" evidence="8">
    <location>
        <begin position="6"/>
        <end position="28"/>
    </location>
</feature>
<reference evidence="9" key="1">
    <citation type="submission" date="2020-05" db="EMBL/GenBank/DDBJ databases">
        <title>High-Quality Genomes of Partial-Nitritation/Anammox System by Hierarchical Clustering Based Hybrid Assembly.</title>
        <authorList>
            <person name="Liu L."/>
            <person name="Wang Y."/>
            <person name="Che Y."/>
            <person name="Chen Y."/>
            <person name="Xia Y."/>
            <person name="Luo R."/>
            <person name="Cheng S.H."/>
            <person name="Zheng C."/>
            <person name="Zhang T."/>
        </authorList>
    </citation>
    <scope>NUCLEOTIDE SEQUENCE</scope>
    <source>
        <strain evidence="9">H1_PAT1</strain>
    </source>
</reference>
<dbReference type="GO" id="GO:0005886">
    <property type="term" value="C:plasma membrane"/>
    <property type="evidence" value="ECO:0007669"/>
    <property type="project" value="UniProtKB-SubCell"/>
</dbReference>
<sequence length="344" mass="36984">MANNERVVSISTAAIFKVIAVVIILGFLWAVRDVLAIVFTALILAALMTPFSTWARKFKIPPSLSVLLFYIVFIGGFILAFALMLPQLIEQGARLGVVITKSWKAVSGGVVVIRDLSAQYGLTSNLEAGITALQDYFGSVASGLFTTVTGILGGFATFVLVLVIAYYMVVEEQEAAQWFKNIIPEEYQAFTAGMLTRVQEKFGRWFAGQLLLSIIVGTLYYIGLRLLGVEGALVIAVFGGFAEIIPYLGPILSGAFAFVVALSQSPAVALLVIVLFVVVQQLENHVLVPKIMQKAVGLNPVISIVALLVGAKLFGIVGAILSIPVATALSVAVMEFYRFQRKGT</sequence>
<proteinExistence type="inferred from homology"/>
<evidence type="ECO:0000256" key="7">
    <source>
        <dbReference type="ARBA" id="ARBA00023136"/>
    </source>
</evidence>
<dbReference type="Proteomes" id="UP000710385">
    <property type="component" value="Unassembled WGS sequence"/>
</dbReference>
<dbReference type="AlphaFoldDB" id="A0A928Y6B5"/>
<evidence type="ECO:0000256" key="8">
    <source>
        <dbReference type="SAM" id="Phobius"/>
    </source>
</evidence>
<keyword evidence="7 8" id="KW-0472">Membrane</keyword>
<feature type="transmembrane region" description="Helical" evidence="8">
    <location>
        <begin position="255"/>
        <end position="279"/>
    </location>
</feature>
<comment type="similarity">
    <text evidence="2">Belongs to the autoinducer-2 exporter (AI-2E) (TC 2.A.86) family.</text>
</comment>
<feature type="transmembrane region" description="Helical" evidence="8">
    <location>
        <begin position="144"/>
        <end position="169"/>
    </location>
</feature>
<feature type="transmembrane region" description="Helical" evidence="8">
    <location>
        <begin position="316"/>
        <end position="337"/>
    </location>
</feature>
<feature type="transmembrane region" description="Helical" evidence="8">
    <location>
        <begin position="35"/>
        <end position="55"/>
    </location>
</feature>
<name>A0A928Y6B5_UNCKA</name>
<dbReference type="PANTHER" id="PTHR21716:SF53">
    <property type="entry name" value="PERMEASE PERM-RELATED"/>
    <property type="match status" value="1"/>
</dbReference>
<accession>A0A928Y6B5</accession>
<comment type="caution">
    <text evidence="9">The sequence shown here is derived from an EMBL/GenBank/DDBJ whole genome shotgun (WGS) entry which is preliminary data.</text>
</comment>
<evidence type="ECO:0000256" key="3">
    <source>
        <dbReference type="ARBA" id="ARBA00022448"/>
    </source>
</evidence>
<feature type="transmembrane region" description="Helical" evidence="8">
    <location>
        <begin position="67"/>
        <end position="85"/>
    </location>
</feature>
<feature type="transmembrane region" description="Helical" evidence="8">
    <location>
        <begin position="205"/>
        <end position="224"/>
    </location>
</feature>
<organism evidence="9 10">
    <name type="scientific">candidate division WWE3 bacterium</name>
    <dbReference type="NCBI Taxonomy" id="2053526"/>
    <lineage>
        <taxon>Bacteria</taxon>
        <taxon>Katanobacteria</taxon>
    </lineage>
</organism>
<evidence type="ECO:0000256" key="4">
    <source>
        <dbReference type="ARBA" id="ARBA00022475"/>
    </source>
</evidence>
<keyword evidence="6 8" id="KW-1133">Transmembrane helix</keyword>
<evidence type="ECO:0000256" key="1">
    <source>
        <dbReference type="ARBA" id="ARBA00004651"/>
    </source>
</evidence>
<feature type="transmembrane region" description="Helical" evidence="8">
    <location>
        <begin position="231"/>
        <end position="249"/>
    </location>
</feature>
<keyword evidence="5 8" id="KW-0812">Transmembrane</keyword>
<evidence type="ECO:0000256" key="5">
    <source>
        <dbReference type="ARBA" id="ARBA00022692"/>
    </source>
</evidence>